<feature type="domain" description="AB hydrolase-1" evidence="3">
    <location>
        <begin position="73"/>
        <end position="308"/>
    </location>
</feature>
<dbReference type="InterPro" id="IPR000073">
    <property type="entry name" value="AB_hydrolase_1"/>
</dbReference>
<evidence type="ECO:0000259" key="3">
    <source>
        <dbReference type="Pfam" id="PF00561"/>
    </source>
</evidence>
<feature type="signal peptide" evidence="2">
    <location>
        <begin position="1"/>
        <end position="23"/>
    </location>
</feature>
<sequence length="322" mass="34468">MAKLSSVVGITACALGVASAAAALGVRSLLDKVAQNPDPVPRERLMSRPAAEELSLTRPDGTVLQVRYADSGKPVVFAHGYTGAWWNWNLVWDKLIENGYRVIAFDQRGHGDSTIGADGIGSGQMAEDYAAIFTHFDLRDAILVGHSMGGFVAIRAVLDQPEVRDRLRGLVLFSTWAGRVYHGAPQTRIQVPLAEAGIMQRIARTDAGGRLLAITMCGSTPSPAVVDVSRTGLNDHMNRHGPLVPILRAFNAEDRYPRLGEIRVPTVVMVGDADRTTPRSHAHRMADGIPGARLVVVPEAGHLLNVEGAGPDTLVEVIASLS</sequence>
<dbReference type="InterPro" id="IPR000639">
    <property type="entry name" value="Epox_hydrolase-like"/>
</dbReference>
<dbReference type="InterPro" id="IPR050471">
    <property type="entry name" value="AB_hydrolase"/>
</dbReference>
<evidence type="ECO:0000256" key="2">
    <source>
        <dbReference type="SAM" id="SignalP"/>
    </source>
</evidence>
<dbReference type="AlphaFoldDB" id="A0A6L7GP51"/>
<dbReference type="PRINTS" id="PR00111">
    <property type="entry name" value="ABHYDROLASE"/>
</dbReference>
<keyword evidence="4" id="KW-0378">Hydrolase</keyword>
<dbReference type="Proteomes" id="UP000475545">
    <property type="component" value="Unassembled WGS sequence"/>
</dbReference>
<feature type="chain" id="PRO_5026675555" evidence="2">
    <location>
        <begin position="24"/>
        <end position="322"/>
    </location>
</feature>
<proteinExistence type="predicted"/>
<protein>
    <submittedName>
        <fullName evidence="4">Alpha/beta fold hydrolase</fullName>
    </submittedName>
</protein>
<dbReference type="PANTHER" id="PTHR43433:SF5">
    <property type="entry name" value="AB HYDROLASE-1 DOMAIN-CONTAINING PROTEIN"/>
    <property type="match status" value="1"/>
</dbReference>
<dbReference type="GO" id="GO:0016787">
    <property type="term" value="F:hydrolase activity"/>
    <property type="evidence" value="ECO:0007669"/>
    <property type="project" value="UniProtKB-KW"/>
</dbReference>
<dbReference type="PRINTS" id="PR00412">
    <property type="entry name" value="EPOXHYDRLASE"/>
</dbReference>
<dbReference type="EMBL" id="WMBR01000002">
    <property type="protein sequence ID" value="MXP21694.1"/>
    <property type="molecule type" value="Genomic_DNA"/>
</dbReference>
<keyword evidence="2" id="KW-0732">Signal</keyword>
<name>A0A6L7GP51_9ACTN</name>
<evidence type="ECO:0000313" key="5">
    <source>
        <dbReference type="Proteomes" id="UP000475545"/>
    </source>
</evidence>
<reference evidence="4 5" key="1">
    <citation type="submission" date="2019-11" db="EMBL/GenBank/DDBJ databases">
        <title>Gordonia sp. nov., a novel actinobacterium isolated from mangrove soil in Hainan.</title>
        <authorList>
            <person name="Huang X."/>
            <person name="Xie Y."/>
            <person name="Chu X."/>
            <person name="Xiao K."/>
        </authorList>
    </citation>
    <scope>NUCLEOTIDE SEQUENCE [LARGE SCALE GENOMIC DNA]</scope>
    <source>
        <strain evidence="4 5">HNM0687</strain>
    </source>
</reference>
<comment type="caution">
    <text evidence="4">The sequence shown here is derived from an EMBL/GenBank/DDBJ whole genome shotgun (WGS) entry which is preliminary data.</text>
</comment>
<dbReference type="RefSeq" id="WP_160901857.1">
    <property type="nucleotide sequence ID" value="NZ_CP102850.1"/>
</dbReference>
<accession>A0A6L7GP51</accession>
<gene>
    <name evidence="4" type="ORF">GIY30_10075</name>
</gene>
<dbReference type="InterPro" id="IPR029058">
    <property type="entry name" value="AB_hydrolase_fold"/>
</dbReference>
<keyword evidence="1" id="KW-0575">Peroxidase</keyword>
<dbReference type="GO" id="GO:0004601">
    <property type="term" value="F:peroxidase activity"/>
    <property type="evidence" value="ECO:0007669"/>
    <property type="project" value="UniProtKB-KW"/>
</dbReference>
<evidence type="ECO:0000256" key="1">
    <source>
        <dbReference type="ARBA" id="ARBA00022559"/>
    </source>
</evidence>
<dbReference type="Pfam" id="PF00561">
    <property type="entry name" value="Abhydrolase_1"/>
    <property type="match status" value="1"/>
</dbReference>
<organism evidence="4 5">
    <name type="scientific">Gordonia mangrovi</name>
    <dbReference type="NCBI Taxonomy" id="2665643"/>
    <lineage>
        <taxon>Bacteria</taxon>
        <taxon>Bacillati</taxon>
        <taxon>Actinomycetota</taxon>
        <taxon>Actinomycetes</taxon>
        <taxon>Mycobacteriales</taxon>
        <taxon>Gordoniaceae</taxon>
        <taxon>Gordonia</taxon>
    </lineage>
</organism>
<dbReference type="PANTHER" id="PTHR43433">
    <property type="entry name" value="HYDROLASE, ALPHA/BETA FOLD FAMILY PROTEIN"/>
    <property type="match status" value="1"/>
</dbReference>
<keyword evidence="1" id="KW-0560">Oxidoreductase</keyword>
<dbReference type="Gene3D" id="3.40.50.1820">
    <property type="entry name" value="alpha/beta hydrolase"/>
    <property type="match status" value="1"/>
</dbReference>
<keyword evidence="5" id="KW-1185">Reference proteome</keyword>
<evidence type="ECO:0000313" key="4">
    <source>
        <dbReference type="EMBL" id="MXP21694.1"/>
    </source>
</evidence>
<dbReference type="SUPFAM" id="SSF53474">
    <property type="entry name" value="alpha/beta-Hydrolases"/>
    <property type="match status" value="1"/>
</dbReference>